<evidence type="ECO:0000313" key="2">
    <source>
        <dbReference type="Proteomes" id="UP001359485"/>
    </source>
</evidence>
<proteinExistence type="predicted"/>
<reference evidence="1 2" key="1">
    <citation type="submission" date="2023-09" db="EMBL/GenBank/DDBJ databases">
        <title>Genomes of two closely related lineages of the louse Polyplax serrata with different host specificities.</title>
        <authorList>
            <person name="Martinu J."/>
            <person name="Tarabai H."/>
            <person name="Stefka J."/>
            <person name="Hypsa V."/>
        </authorList>
    </citation>
    <scope>NUCLEOTIDE SEQUENCE [LARGE SCALE GENOMIC DNA]</scope>
    <source>
        <strain evidence="1">98ZLc_SE</strain>
    </source>
</reference>
<protein>
    <submittedName>
        <fullName evidence="1">Uncharacterized protein</fullName>
    </submittedName>
</protein>
<dbReference type="Proteomes" id="UP001359485">
    <property type="component" value="Unassembled WGS sequence"/>
</dbReference>
<accession>A0ABR1B5R0</accession>
<comment type="caution">
    <text evidence="1">The sequence shown here is derived from an EMBL/GenBank/DDBJ whole genome shotgun (WGS) entry which is preliminary data.</text>
</comment>
<gene>
    <name evidence="1" type="ORF">RUM44_000532</name>
</gene>
<evidence type="ECO:0000313" key="1">
    <source>
        <dbReference type="EMBL" id="KAK6635281.1"/>
    </source>
</evidence>
<dbReference type="EMBL" id="JAWJWF010000003">
    <property type="protein sequence ID" value="KAK6635281.1"/>
    <property type="molecule type" value="Genomic_DNA"/>
</dbReference>
<organism evidence="1 2">
    <name type="scientific">Polyplax serrata</name>
    <name type="common">Common mouse louse</name>
    <dbReference type="NCBI Taxonomy" id="468196"/>
    <lineage>
        <taxon>Eukaryota</taxon>
        <taxon>Metazoa</taxon>
        <taxon>Ecdysozoa</taxon>
        <taxon>Arthropoda</taxon>
        <taxon>Hexapoda</taxon>
        <taxon>Insecta</taxon>
        <taxon>Pterygota</taxon>
        <taxon>Neoptera</taxon>
        <taxon>Paraneoptera</taxon>
        <taxon>Psocodea</taxon>
        <taxon>Troctomorpha</taxon>
        <taxon>Phthiraptera</taxon>
        <taxon>Anoplura</taxon>
        <taxon>Polyplacidae</taxon>
        <taxon>Polyplax</taxon>
    </lineage>
</organism>
<sequence>MGSRILARGWAEKEDLEGEWERVLGISFKMMRLLAKSGNRKIAESNRQERKELNFPEGKFFLFKDVSFSLHFLRIESEEVLPGGDRAAAPAVGTKDTSGRAKFNFLEDTGGRFSLLLPCMNAAENDNDILLNQSNFVEEDQNGCDGERKL</sequence>
<name>A0ABR1B5R0_POLSC</name>
<keyword evidence="2" id="KW-1185">Reference proteome</keyword>